<dbReference type="PROSITE" id="PS50109">
    <property type="entry name" value="HIS_KIN"/>
    <property type="match status" value="1"/>
</dbReference>
<protein>
    <recommendedName>
        <fullName evidence="1">Histidine kinase domain-containing protein</fullName>
    </recommendedName>
</protein>
<organism evidence="2">
    <name type="scientific">marine sediment metagenome</name>
    <dbReference type="NCBI Taxonomy" id="412755"/>
    <lineage>
        <taxon>unclassified sequences</taxon>
        <taxon>metagenomes</taxon>
        <taxon>ecological metagenomes</taxon>
    </lineage>
</organism>
<feature type="domain" description="Histidine kinase" evidence="1">
    <location>
        <begin position="88"/>
        <end position="174"/>
    </location>
</feature>
<dbReference type="PANTHER" id="PTHR43065:SF23">
    <property type="entry name" value="SENSOR HISTIDINE KINASE PDTAS"/>
    <property type="match status" value="1"/>
</dbReference>
<dbReference type="AlphaFoldDB" id="X1I736"/>
<dbReference type="Gene3D" id="3.30.565.10">
    <property type="entry name" value="Histidine kinase-like ATPase, C-terminal domain"/>
    <property type="match status" value="1"/>
</dbReference>
<reference evidence="2" key="1">
    <citation type="journal article" date="2014" name="Front. Microbiol.">
        <title>High frequency of phylogenetically diverse reductive dehalogenase-homologous genes in deep subseafloor sedimentary metagenomes.</title>
        <authorList>
            <person name="Kawai M."/>
            <person name="Futagami T."/>
            <person name="Toyoda A."/>
            <person name="Takaki Y."/>
            <person name="Nishi S."/>
            <person name="Hori S."/>
            <person name="Arai W."/>
            <person name="Tsubouchi T."/>
            <person name="Morono Y."/>
            <person name="Uchiyama I."/>
            <person name="Ito T."/>
            <person name="Fujiyama A."/>
            <person name="Inagaki F."/>
            <person name="Takami H."/>
        </authorList>
    </citation>
    <scope>NUCLEOTIDE SEQUENCE</scope>
    <source>
        <strain evidence="2">Expedition CK06-06</strain>
    </source>
</reference>
<dbReference type="SUPFAM" id="SSF55874">
    <property type="entry name" value="ATPase domain of HSP90 chaperone/DNA topoisomerase II/histidine kinase"/>
    <property type="match status" value="1"/>
</dbReference>
<dbReference type="EMBL" id="BARU01043042">
    <property type="protein sequence ID" value="GAH77497.1"/>
    <property type="molecule type" value="Genomic_DNA"/>
</dbReference>
<dbReference type="Pfam" id="PF07568">
    <property type="entry name" value="HisKA_2"/>
    <property type="match status" value="1"/>
</dbReference>
<dbReference type="InterPro" id="IPR011495">
    <property type="entry name" value="Sig_transdc_His_kin_sub2_dim/P"/>
</dbReference>
<dbReference type="InterPro" id="IPR003594">
    <property type="entry name" value="HATPase_dom"/>
</dbReference>
<dbReference type="SMART" id="SM00387">
    <property type="entry name" value="HATPase_c"/>
    <property type="match status" value="1"/>
</dbReference>
<evidence type="ECO:0000259" key="1">
    <source>
        <dbReference type="PROSITE" id="PS50109"/>
    </source>
</evidence>
<name>X1I736_9ZZZZ</name>
<proteinExistence type="predicted"/>
<dbReference type="PANTHER" id="PTHR43065">
    <property type="entry name" value="SENSOR HISTIDINE KINASE"/>
    <property type="match status" value="1"/>
</dbReference>
<gene>
    <name evidence="2" type="ORF">S03H2_65997</name>
</gene>
<accession>X1I736</accession>
<sequence>RIQASNIEDEKILEMFNVIHGRIRSMSLLYEMLYKSRDMARIDLSEYIKGLTTHLFSMYRAKGRLVSLKLNVKDVYLDAKRAIPCGLIITELVSNSLKHAFPNGKKGEISVEMFSDRGKKFSLVIRDTGRGFPEELDFHETESLGMQLVTGLVDQINGTIKLNRAKGTEFKIVF</sequence>
<comment type="caution">
    <text evidence="2">The sequence shown here is derived from an EMBL/GenBank/DDBJ whole genome shotgun (WGS) entry which is preliminary data.</text>
</comment>
<dbReference type="Pfam" id="PF02518">
    <property type="entry name" value="HATPase_c"/>
    <property type="match status" value="1"/>
</dbReference>
<evidence type="ECO:0000313" key="2">
    <source>
        <dbReference type="EMBL" id="GAH77497.1"/>
    </source>
</evidence>
<feature type="non-terminal residue" evidence="2">
    <location>
        <position position="1"/>
    </location>
</feature>
<dbReference type="InterPro" id="IPR036890">
    <property type="entry name" value="HATPase_C_sf"/>
</dbReference>
<dbReference type="InterPro" id="IPR005467">
    <property type="entry name" value="His_kinase_dom"/>
</dbReference>